<sequence>MSDRRRHTPHSHARASLASRIARGLTTAGLLLTAGGGQVLLAGPAQAAVQAELHVAPNGTGTACSATSPCSLTQAQQRVRALAPTMTGDIVVTLQGGTYHLTAPLSFSSADSGTGGHVVRWQAAPGARPVLSSARSVGGWSEVAGSPGLWRAPVAAGVDFRQIYVDGTRAVRARGGFAPAGFTATSTGYTTTAAASLATWKNQSDIELGYRTLWTYSRCPVASAAATTVTMAQPCWKNAHSSPYLQNDKPLWIENAFELLDTPGEWYLDRTGAVGTGTPTLYYRPLPGQQLTGTGAVTVTHPTLERLLVASGSGPGDRLHDVQFIGLTFADSSFLRPNSAEGFAEEQANFTLVGPNASHWIYSGSTKTPGAVVIGFATNVLFQGNTLTRLGGAGLDVERSSNTVTVLGNEVTDVSANGIQIGDITDADQRPAAADRMHDITVSNNYVHDVAVEFQGGVGIFGGFVDGLKVLHNEVADVPYTGISIGWGWGYLDEGGLGDGTQAGPSTTVQETTPTIAGNTQVIGNYVHDYFTAGSDGGAVYTLGAQPNSLVRDNYFANAPDSANARGIYLDNGTKGYLVTANVVDRTSSWLLVNEGANSLSNPAAKGNTITGNWSNQTSRQCCSSLNTYSNNIDTVSGSNWPTAAWAVIDAAGLQTAAVDPSGVQHNWRAELHGTRSTTDLARTATPTTTNAYSATYSGRAAIDGNAQTRWATTDGTTTANLELTWSQPTSLNRVVLREAKQYDPRIERYTVDYWNGQSWVTVVTGLYPGVAETSTFPTVTTTKLRLSITASAPGPTVQGFEVYKDPATTSP</sequence>
<dbReference type="Proteomes" id="UP000237822">
    <property type="component" value="Unassembled WGS sequence"/>
</dbReference>
<organism evidence="2 3">
    <name type="scientific">Knoellia remsis</name>
    <dbReference type="NCBI Taxonomy" id="407159"/>
    <lineage>
        <taxon>Bacteria</taxon>
        <taxon>Bacillati</taxon>
        <taxon>Actinomycetota</taxon>
        <taxon>Actinomycetes</taxon>
        <taxon>Micrococcales</taxon>
        <taxon>Intrasporangiaceae</taxon>
        <taxon>Knoellia</taxon>
    </lineage>
</organism>
<gene>
    <name evidence="2" type="ORF">BCF74_13118</name>
</gene>
<dbReference type="InterPro" id="IPR011050">
    <property type="entry name" value="Pectin_lyase_fold/virulence"/>
</dbReference>
<dbReference type="PANTHER" id="PTHR36453:SF1">
    <property type="entry name" value="RIGHT HANDED BETA HELIX DOMAIN-CONTAINING PROTEIN"/>
    <property type="match status" value="1"/>
</dbReference>
<dbReference type="OrthoDB" id="9770043at2"/>
<dbReference type="Gene3D" id="2.160.20.10">
    <property type="entry name" value="Single-stranded right-handed beta-helix, Pectin lyase-like"/>
    <property type="match status" value="1"/>
</dbReference>
<keyword evidence="2" id="KW-0456">Lyase</keyword>
<dbReference type="RefSeq" id="WP_106298769.1">
    <property type="nucleotide sequence ID" value="NZ_PVTI01000031.1"/>
</dbReference>
<dbReference type="InterPro" id="IPR006626">
    <property type="entry name" value="PbH1"/>
</dbReference>
<comment type="caution">
    <text evidence="2">The sequence shown here is derived from an EMBL/GenBank/DDBJ whole genome shotgun (WGS) entry which is preliminary data.</text>
</comment>
<protein>
    <submittedName>
        <fullName evidence="2">Parallel beta helix pectate lyase-like protein</fullName>
    </submittedName>
</protein>
<accession>A0A2T0U4V9</accession>
<dbReference type="SUPFAM" id="SSF51126">
    <property type="entry name" value="Pectin lyase-like"/>
    <property type="match status" value="1"/>
</dbReference>
<dbReference type="InterPro" id="IPR008979">
    <property type="entry name" value="Galactose-bd-like_sf"/>
</dbReference>
<dbReference type="Gene3D" id="2.60.120.260">
    <property type="entry name" value="Galactose-binding domain-like"/>
    <property type="match status" value="1"/>
</dbReference>
<dbReference type="Pfam" id="PF00754">
    <property type="entry name" value="F5_F8_type_C"/>
    <property type="match status" value="1"/>
</dbReference>
<dbReference type="GO" id="GO:0016829">
    <property type="term" value="F:lyase activity"/>
    <property type="evidence" value="ECO:0007669"/>
    <property type="project" value="UniProtKB-KW"/>
</dbReference>
<evidence type="ECO:0000259" key="1">
    <source>
        <dbReference type="Pfam" id="PF00754"/>
    </source>
</evidence>
<evidence type="ECO:0000313" key="2">
    <source>
        <dbReference type="EMBL" id="PRY52878.1"/>
    </source>
</evidence>
<reference evidence="2 3" key="1">
    <citation type="submission" date="2018-03" db="EMBL/GenBank/DDBJ databases">
        <title>Genomic Encyclopedia of Archaeal and Bacterial Type Strains, Phase II (KMG-II): from individual species to whole genera.</title>
        <authorList>
            <person name="Goeker M."/>
        </authorList>
    </citation>
    <scope>NUCLEOTIDE SEQUENCE [LARGE SCALE GENOMIC DNA]</scope>
    <source>
        <strain evidence="2 3">ATCC BAA-1496</strain>
    </source>
</reference>
<dbReference type="PANTHER" id="PTHR36453">
    <property type="entry name" value="SECRETED PROTEIN-RELATED"/>
    <property type="match status" value="1"/>
</dbReference>
<keyword evidence="3" id="KW-1185">Reference proteome</keyword>
<name>A0A2T0U4V9_9MICO</name>
<dbReference type="InterPro" id="IPR012334">
    <property type="entry name" value="Pectin_lyas_fold"/>
</dbReference>
<dbReference type="EMBL" id="PVTI01000031">
    <property type="protein sequence ID" value="PRY52878.1"/>
    <property type="molecule type" value="Genomic_DNA"/>
</dbReference>
<dbReference type="AlphaFoldDB" id="A0A2T0U4V9"/>
<proteinExistence type="predicted"/>
<feature type="domain" description="F5/8 type C" evidence="1">
    <location>
        <begin position="690"/>
        <end position="795"/>
    </location>
</feature>
<evidence type="ECO:0000313" key="3">
    <source>
        <dbReference type="Proteomes" id="UP000237822"/>
    </source>
</evidence>
<dbReference type="SUPFAM" id="SSF49785">
    <property type="entry name" value="Galactose-binding domain-like"/>
    <property type="match status" value="1"/>
</dbReference>
<dbReference type="SMART" id="SM00710">
    <property type="entry name" value="PbH1"/>
    <property type="match status" value="6"/>
</dbReference>
<dbReference type="InterPro" id="IPR000421">
    <property type="entry name" value="FA58C"/>
</dbReference>